<feature type="transmembrane region" description="Helical" evidence="8">
    <location>
        <begin position="129"/>
        <end position="151"/>
    </location>
</feature>
<feature type="transmembrane region" description="Helical" evidence="8">
    <location>
        <begin position="287"/>
        <end position="305"/>
    </location>
</feature>
<keyword evidence="7 8" id="KW-0472">Membrane</keyword>
<dbReference type="Pfam" id="PF01032">
    <property type="entry name" value="FecCD"/>
    <property type="match status" value="1"/>
</dbReference>
<dbReference type="SUPFAM" id="SSF81345">
    <property type="entry name" value="ABC transporter involved in vitamin B12 uptake, BtuC"/>
    <property type="match status" value="1"/>
</dbReference>
<keyword evidence="5 8" id="KW-0812">Transmembrane</keyword>
<name>A0ABP6Y940_9ACTN</name>
<evidence type="ECO:0000313" key="11">
    <source>
        <dbReference type="Proteomes" id="UP001500630"/>
    </source>
</evidence>
<feature type="transmembrane region" description="Helical" evidence="8">
    <location>
        <begin position="172"/>
        <end position="192"/>
    </location>
</feature>
<feature type="transmembrane region" description="Helical" evidence="8">
    <location>
        <begin position="256"/>
        <end position="281"/>
    </location>
</feature>
<keyword evidence="6 8" id="KW-1133">Transmembrane helix</keyword>
<comment type="caution">
    <text evidence="10">The sequence shown here is derived from an EMBL/GenBank/DDBJ whole genome shotgun (WGS) entry which is preliminary data.</text>
</comment>
<comment type="similarity">
    <text evidence="2">Belongs to the binding-protein-dependent transport system permease family. FecCD subfamily.</text>
</comment>
<evidence type="ECO:0000256" key="2">
    <source>
        <dbReference type="ARBA" id="ARBA00007935"/>
    </source>
</evidence>
<protein>
    <submittedName>
        <fullName evidence="10">Fe(3+)-siderophore ABC transporter permease</fullName>
    </submittedName>
</protein>
<keyword evidence="11" id="KW-1185">Reference proteome</keyword>
<evidence type="ECO:0000256" key="1">
    <source>
        <dbReference type="ARBA" id="ARBA00004651"/>
    </source>
</evidence>
<gene>
    <name evidence="10" type="primary">fepD</name>
    <name evidence="10" type="ORF">GCM10022419_069970</name>
</gene>
<dbReference type="EMBL" id="BAABDQ010000018">
    <property type="protein sequence ID" value="GAA3578519.1"/>
    <property type="molecule type" value="Genomic_DNA"/>
</dbReference>
<dbReference type="Gene3D" id="1.10.3470.10">
    <property type="entry name" value="ABC transporter involved in vitamin B12 uptake, BtuC"/>
    <property type="match status" value="1"/>
</dbReference>
<feature type="chain" id="PRO_5045156461" evidence="9">
    <location>
        <begin position="19"/>
        <end position="313"/>
    </location>
</feature>
<feature type="transmembrane region" description="Helical" evidence="8">
    <location>
        <begin position="77"/>
        <end position="97"/>
    </location>
</feature>
<keyword evidence="3" id="KW-0813">Transport</keyword>
<keyword evidence="9" id="KW-0732">Signal</keyword>
<dbReference type="InterPro" id="IPR000522">
    <property type="entry name" value="ABC_transptr_permease_BtuC"/>
</dbReference>
<evidence type="ECO:0000256" key="7">
    <source>
        <dbReference type="ARBA" id="ARBA00023136"/>
    </source>
</evidence>
<evidence type="ECO:0000256" key="9">
    <source>
        <dbReference type="SAM" id="SignalP"/>
    </source>
</evidence>
<organism evidence="10 11">
    <name type="scientific">Nonomuraea rosea</name>
    <dbReference type="NCBI Taxonomy" id="638574"/>
    <lineage>
        <taxon>Bacteria</taxon>
        <taxon>Bacillati</taxon>
        <taxon>Actinomycetota</taxon>
        <taxon>Actinomycetes</taxon>
        <taxon>Streptosporangiales</taxon>
        <taxon>Streptosporangiaceae</taxon>
        <taxon>Nonomuraea</taxon>
    </lineage>
</organism>
<reference evidence="11" key="1">
    <citation type="journal article" date="2019" name="Int. J. Syst. Evol. Microbiol.">
        <title>The Global Catalogue of Microorganisms (GCM) 10K type strain sequencing project: providing services to taxonomists for standard genome sequencing and annotation.</title>
        <authorList>
            <consortium name="The Broad Institute Genomics Platform"/>
            <consortium name="The Broad Institute Genome Sequencing Center for Infectious Disease"/>
            <person name="Wu L."/>
            <person name="Ma J."/>
        </authorList>
    </citation>
    <scope>NUCLEOTIDE SEQUENCE [LARGE SCALE GENOMIC DNA]</scope>
    <source>
        <strain evidence="11">JCM 17326</strain>
    </source>
</reference>
<proteinExistence type="inferred from homology"/>
<dbReference type="PANTHER" id="PTHR30472:SF1">
    <property type="entry name" value="FE(3+) DICITRATE TRANSPORT SYSTEM PERMEASE PROTEIN FECC-RELATED"/>
    <property type="match status" value="1"/>
</dbReference>
<accession>A0ABP6Y940</accession>
<evidence type="ECO:0000256" key="8">
    <source>
        <dbReference type="SAM" id="Phobius"/>
    </source>
</evidence>
<sequence>MVLLLAVAVASVCVGAQAIAPAEVWRALTGGGGEAYLIVHDIRGPRTLLGVCVGAALGTAGTLVQTLTRNPLAEPGILGVTAGAGFAINLGGLLGLAGGQVGQLALAFLGAVLTAVLVYTLGAGSPLRLVLTGVALSAVLAGISLGLRLMLPDVFDRYRFWSVGSLAGHEQVPLTLPAATIVVALVCAALVVRPLTALMLGEEVAQSLGGHVLRTRVSVLVLITLLAGAATAVAGPIAFLGLMVPHLARRPAGGSIPWLMAYTMVLGPVLLLASDIGARVLLPTGEVPVAVVTAFAGAPVLIWAVRRRGRVPS</sequence>
<dbReference type="PANTHER" id="PTHR30472">
    <property type="entry name" value="FERRIC ENTEROBACTIN TRANSPORT SYSTEM PERMEASE PROTEIN"/>
    <property type="match status" value="1"/>
</dbReference>
<evidence type="ECO:0000256" key="4">
    <source>
        <dbReference type="ARBA" id="ARBA00022475"/>
    </source>
</evidence>
<dbReference type="Proteomes" id="UP001500630">
    <property type="component" value="Unassembled WGS sequence"/>
</dbReference>
<dbReference type="CDD" id="cd06550">
    <property type="entry name" value="TM_ABC_iron-siderophores_like"/>
    <property type="match status" value="1"/>
</dbReference>
<evidence type="ECO:0000313" key="10">
    <source>
        <dbReference type="EMBL" id="GAA3578519.1"/>
    </source>
</evidence>
<evidence type="ECO:0000256" key="5">
    <source>
        <dbReference type="ARBA" id="ARBA00022692"/>
    </source>
</evidence>
<feature type="signal peptide" evidence="9">
    <location>
        <begin position="1"/>
        <end position="18"/>
    </location>
</feature>
<evidence type="ECO:0000256" key="3">
    <source>
        <dbReference type="ARBA" id="ARBA00022448"/>
    </source>
</evidence>
<evidence type="ECO:0000256" key="6">
    <source>
        <dbReference type="ARBA" id="ARBA00022989"/>
    </source>
</evidence>
<keyword evidence="4" id="KW-1003">Cell membrane</keyword>
<comment type="subcellular location">
    <subcellularLocation>
        <location evidence="1">Cell membrane</location>
        <topology evidence="1">Multi-pass membrane protein</topology>
    </subcellularLocation>
</comment>
<feature type="transmembrane region" description="Helical" evidence="8">
    <location>
        <begin position="217"/>
        <end position="244"/>
    </location>
</feature>
<feature type="transmembrane region" description="Helical" evidence="8">
    <location>
        <begin position="104"/>
        <end position="123"/>
    </location>
</feature>
<dbReference type="InterPro" id="IPR037294">
    <property type="entry name" value="ABC_BtuC-like"/>
</dbReference>